<sequence length="293" mass="32727">MATYSIWVLEYAYIPEMPLSALVHGEHNKGTCKLPYGYTLLKSDQHTILIDCGHDNAAYGKVLADNSGVVNWQPPHVVMAEIGVKPEEITDVIITHAHFDHMGGLTLFPNAKFYIQERELSRWIWAMSLDRRFRWLMKAADPGDIIRCVELARDGRLVSISGDMEDVFPGIDLRLASDTHTAGSQYVVIRNDGRRDSEDSWVITGDLVYRMENLHGGTPDDPYYRPVGMGVGSQTNMVLALHDIVEAASGDWNRVIPPHEARLPERFPSRLSDKGLQIIEVALADGAASYVGR</sequence>
<evidence type="ECO:0000256" key="2">
    <source>
        <dbReference type="ARBA" id="ARBA00007749"/>
    </source>
</evidence>
<evidence type="ECO:0000313" key="8">
    <source>
        <dbReference type="Proteomes" id="UP001549321"/>
    </source>
</evidence>
<evidence type="ECO:0000256" key="1">
    <source>
        <dbReference type="ARBA" id="ARBA00001947"/>
    </source>
</evidence>
<comment type="cofactor">
    <cofactor evidence="1">
        <name>Zn(2+)</name>
        <dbReference type="ChEBI" id="CHEBI:29105"/>
    </cofactor>
</comment>
<evidence type="ECO:0000259" key="6">
    <source>
        <dbReference type="SMART" id="SM00849"/>
    </source>
</evidence>
<dbReference type="InterPro" id="IPR051013">
    <property type="entry name" value="MBL_superfamily_lactonases"/>
</dbReference>
<dbReference type="RefSeq" id="WP_354553433.1">
    <property type="nucleotide sequence ID" value="NZ_JBEPSM010000003.1"/>
</dbReference>
<keyword evidence="3" id="KW-0479">Metal-binding</keyword>
<comment type="similarity">
    <text evidence="2">Belongs to the metallo-beta-lactamase superfamily.</text>
</comment>
<proteinExistence type="inferred from homology"/>
<dbReference type="PANTHER" id="PTHR42978:SF7">
    <property type="entry name" value="METALLO-HYDROLASE RV2300C-RELATED"/>
    <property type="match status" value="1"/>
</dbReference>
<dbReference type="InterPro" id="IPR036866">
    <property type="entry name" value="RibonucZ/Hydroxyglut_hydro"/>
</dbReference>
<dbReference type="CDD" id="cd07729">
    <property type="entry name" value="AHL_lactonase_MBL-fold"/>
    <property type="match status" value="1"/>
</dbReference>
<dbReference type="EMBL" id="JBEPSM010000003">
    <property type="protein sequence ID" value="MET4635893.1"/>
    <property type="molecule type" value="Genomic_DNA"/>
</dbReference>
<keyword evidence="5" id="KW-0862">Zinc</keyword>
<evidence type="ECO:0000256" key="5">
    <source>
        <dbReference type="ARBA" id="ARBA00022833"/>
    </source>
</evidence>
<organism evidence="7 8">
    <name type="scientific">Kaistia defluvii</name>
    <dbReference type="NCBI Taxonomy" id="410841"/>
    <lineage>
        <taxon>Bacteria</taxon>
        <taxon>Pseudomonadati</taxon>
        <taxon>Pseudomonadota</taxon>
        <taxon>Alphaproteobacteria</taxon>
        <taxon>Hyphomicrobiales</taxon>
        <taxon>Kaistiaceae</taxon>
        <taxon>Kaistia</taxon>
    </lineage>
</organism>
<dbReference type="GO" id="GO:0102007">
    <property type="term" value="F:acyl-L-homoserine-lactone lactonohydrolase activity"/>
    <property type="evidence" value="ECO:0007669"/>
    <property type="project" value="UniProtKB-EC"/>
</dbReference>
<dbReference type="Gene3D" id="3.60.15.10">
    <property type="entry name" value="Ribonuclease Z/Hydroxyacylglutathione hydrolase-like"/>
    <property type="match status" value="1"/>
</dbReference>
<evidence type="ECO:0000256" key="3">
    <source>
        <dbReference type="ARBA" id="ARBA00022723"/>
    </source>
</evidence>
<reference evidence="7 8" key="1">
    <citation type="submission" date="2024-06" db="EMBL/GenBank/DDBJ databases">
        <title>Sorghum-associated microbial communities from plants grown in Nebraska, USA.</title>
        <authorList>
            <person name="Schachtman D."/>
        </authorList>
    </citation>
    <scope>NUCLEOTIDE SEQUENCE [LARGE SCALE GENOMIC DNA]</scope>
    <source>
        <strain evidence="7 8">3207</strain>
    </source>
</reference>
<keyword evidence="8" id="KW-1185">Reference proteome</keyword>
<evidence type="ECO:0000256" key="4">
    <source>
        <dbReference type="ARBA" id="ARBA00022801"/>
    </source>
</evidence>
<accession>A0ABV2R5B5</accession>
<dbReference type="EC" id="3.1.1.81" evidence="7"/>
<dbReference type="Pfam" id="PF00753">
    <property type="entry name" value="Lactamase_B"/>
    <property type="match status" value="1"/>
</dbReference>
<dbReference type="SUPFAM" id="SSF56281">
    <property type="entry name" value="Metallo-hydrolase/oxidoreductase"/>
    <property type="match status" value="1"/>
</dbReference>
<keyword evidence="4 7" id="KW-0378">Hydrolase</keyword>
<comment type="caution">
    <text evidence="7">The sequence shown here is derived from an EMBL/GenBank/DDBJ whole genome shotgun (WGS) entry which is preliminary data.</text>
</comment>
<evidence type="ECO:0000313" key="7">
    <source>
        <dbReference type="EMBL" id="MET4635893.1"/>
    </source>
</evidence>
<dbReference type="InterPro" id="IPR001279">
    <property type="entry name" value="Metallo-B-lactamas"/>
</dbReference>
<name>A0ABV2R5B5_9HYPH</name>
<dbReference type="SMART" id="SM00849">
    <property type="entry name" value="Lactamase_B"/>
    <property type="match status" value="1"/>
</dbReference>
<dbReference type="PANTHER" id="PTHR42978">
    <property type="entry name" value="QUORUM-QUENCHING LACTONASE YTNP-RELATED-RELATED"/>
    <property type="match status" value="1"/>
</dbReference>
<gene>
    <name evidence="7" type="ORF">ABIE08_003844</name>
</gene>
<dbReference type="Proteomes" id="UP001549321">
    <property type="component" value="Unassembled WGS sequence"/>
</dbReference>
<protein>
    <submittedName>
        <fullName evidence="7">N-acyl homoserine lactone hydrolase</fullName>
        <ecNumber evidence="7">3.1.1.81</ecNumber>
    </submittedName>
</protein>
<feature type="domain" description="Metallo-beta-lactamase" evidence="6">
    <location>
        <begin position="35"/>
        <end position="259"/>
    </location>
</feature>